<evidence type="ECO:0000256" key="2">
    <source>
        <dbReference type="SAM" id="MobiDB-lite"/>
    </source>
</evidence>
<comment type="caution">
    <text evidence="3">The sequence shown here is derived from an EMBL/GenBank/DDBJ whole genome shotgun (WGS) entry which is preliminary data.</text>
</comment>
<evidence type="ECO:0008006" key="5">
    <source>
        <dbReference type="Google" id="ProtNLM"/>
    </source>
</evidence>
<evidence type="ECO:0000313" key="4">
    <source>
        <dbReference type="Proteomes" id="UP001223336"/>
    </source>
</evidence>
<evidence type="ECO:0000313" key="3">
    <source>
        <dbReference type="EMBL" id="MDQ5766895.1"/>
    </source>
</evidence>
<feature type="region of interest" description="Disordered" evidence="2">
    <location>
        <begin position="292"/>
        <end position="321"/>
    </location>
</feature>
<reference evidence="3 4" key="1">
    <citation type="submission" date="2023-08" db="EMBL/GenBank/DDBJ databases">
        <title>New molecular markers tilS and rpoB for phylogenetic and monitoring studies of the genus Thiothrix biodiversity.</title>
        <authorList>
            <person name="Ravin N.V."/>
            <person name="Smolyakov D."/>
            <person name="Markov N.D."/>
            <person name="Beletsky A.V."/>
            <person name="Mardanov A.V."/>
            <person name="Rudenko T.S."/>
            <person name="Grabovich M.Y."/>
        </authorList>
    </citation>
    <scope>NUCLEOTIDE SEQUENCE [LARGE SCALE GENOMIC DNA]</scope>
    <source>
        <strain evidence="3 4">H33</strain>
    </source>
</reference>
<keyword evidence="1" id="KW-0175">Coiled coil</keyword>
<protein>
    <recommendedName>
        <fullName evidence="5">Tyrosyl-tRNA deacylase</fullName>
    </recommendedName>
</protein>
<organism evidence="3 4">
    <name type="scientific">Thiothrix subterranea</name>
    <dbReference type="NCBI Taxonomy" id="2735563"/>
    <lineage>
        <taxon>Bacteria</taxon>
        <taxon>Pseudomonadati</taxon>
        <taxon>Pseudomonadota</taxon>
        <taxon>Gammaproteobacteria</taxon>
        <taxon>Thiotrichales</taxon>
        <taxon>Thiotrichaceae</taxon>
        <taxon>Thiothrix</taxon>
    </lineage>
</organism>
<name>A0ABU0Y450_9GAMM</name>
<keyword evidence="4" id="KW-1185">Reference proteome</keyword>
<feature type="coiled-coil region" evidence="1">
    <location>
        <begin position="149"/>
        <end position="229"/>
    </location>
</feature>
<gene>
    <name evidence="3" type="ORF">RCC75_00020</name>
</gene>
<evidence type="ECO:0000256" key="1">
    <source>
        <dbReference type="SAM" id="Coils"/>
    </source>
</evidence>
<sequence>MQASNVSILETKAQKIESTIHSEVKRIIAPDKDYSLPEIDSPLVKAYVQKIEGNYNVGHAKQDTDQAIDLLYIAYNATPQEEGSIRVQISGIMKDLLDAQKASKETMDKAVHVSESISKKIVSYFPDWLDTRGEEFSAKASEDIKHFIKNDLLELAKIIEDKAASLQEELQQIASEYEKIIQKTVTITDSSEMVLSARLKNKEALRKEIVEKKAEQERLKSLVEDLQDSVSKFDAEAKALASRADTLETRSFIMSLVKMGTDMVAASLPAVAAGITTAMTGGVGLSRVRSFVEPKPSPATNDEETAKDEAAEDIKRKTDISDKNKSAELVKKEIEDLEDSIDKLNQEKTSLLEKKDAESSQDSESPSDDSTEVAEEVAELDKRIKKAEAEKAKKQQDLKDLENAVKELMEGMKEVGKTAEKISDQARDQASQLRRLQMEMLNKVEKYEKAKREETANLKKITALLTGKLTEEESIKLTIQALNLSTASLKQMKSIIEEVAMFFKAFADFMSNVKDETTDQIEAFEKLITRESVRQRFLASVVNSTDEFFVKQTGEWNAVSLVSGKFVQNFMDGWSKLNDLSGKYITGDKLEAYLKTAADKITEIAAERNKSSDQKTADLDIYRKQIEQAKVAA</sequence>
<dbReference type="EMBL" id="JAVFKN010000001">
    <property type="protein sequence ID" value="MDQ5766895.1"/>
    <property type="molecule type" value="Genomic_DNA"/>
</dbReference>
<proteinExistence type="predicted"/>
<feature type="region of interest" description="Disordered" evidence="2">
    <location>
        <begin position="350"/>
        <end position="373"/>
    </location>
</feature>
<feature type="compositionally biased region" description="Basic and acidic residues" evidence="2">
    <location>
        <begin position="307"/>
        <end position="321"/>
    </location>
</feature>
<dbReference type="Proteomes" id="UP001223336">
    <property type="component" value="Unassembled WGS sequence"/>
</dbReference>
<dbReference type="RefSeq" id="WP_308133145.1">
    <property type="nucleotide sequence ID" value="NZ_JAVFKN010000001.1"/>
</dbReference>
<feature type="compositionally biased region" description="Acidic residues" evidence="2">
    <location>
        <begin position="359"/>
        <end position="373"/>
    </location>
</feature>
<accession>A0ABU0Y450</accession>